<evidence type="ECO:0000256" key="1">
    <source>
        <dbReference type="ARBA" id="ARBA00001947"/>
    </source>
</evidence>
<dbReference type="Proteomes" id="UP001530315">
    <property type="component" value="Unassembled WGS sequence"/>
</dbReference>
<dbReference type="SUPFAM" id="SSF51735">
    <property type="entry name" value="NAD(P)-binding Rossmann-fold domains"/>
    <property type="match status" value="1"/>
</dbReference>
<keyword evidence="3" id="KW-0479">Metal-binding</keyword>
<dbReference type="EMBL" id="JALLAZ020001847">
    <property type="protein sequence ID" value="KAL3761662.1"/>
    <property type="molecule type" value="Genomic_DNA"/>
</dbReference>
<dbReference type="GO" id="GO:0016491">
    <property type="term" value="F:oxidoreductase activity"/>
    <property type="evidence" value="ECO:0007669"/>
    <property type="project" value="UniProtKB-KW"/>
</dbReference>
<dbReference type="PANTHER" id="PTHR43350:SF19">
    <property type="entry name" value="D-GULOSIDE 3-DEHYDROGENASE"/>
    <property type="match status" value="1"/>
</dbReference>
<dbReference type="InterPro" id="IPR036291">
    <property type="entry name" value="NAD(P)-bd_dom_sf"/>
</dbReference>
<dbReference type="AlphaFoldDB" id="A0ABD3MHN6"/>
<keyword evidence="4" id="KW-0862">Zinc</keyword>
<protein>
    <submittedName>
        <fullName evidence="6">Uncharacterized protein</fullName>
    </submittedName>
</protein>
<gene>
    <name evidence="6" type="ORF">ACHAW5_002642</name>
</gene>
<evidence type="ECO:0000313" key="6">
    <source>
        <dbReference type="EMBL" id="KAL3761662.1"/>
    </source>
</evidence>
<dbReference type="Gene3D" id="3.40.50.720">
    <property type="entry name" value="NAD(P)-binding Rossmann-like Domain"/>
    <property type="match status" value="1"/>
</dbReference>
<name>A0ABD3MHN6_9STRA</name>
<dbReference type="GO" id="GO:0046872">
    <property type="term" value="F:metal ion binding"/>
    <property type="evidence" value="ECO:0007669"/>
    <property type="project" value="UniProtKB-KW"/>
</dbReference>
<organism evidence="6 7">
    <name type="scientific">Stephanodiscus triporus</name>
    <dbReference type="NCBI Taxonomy" id="2934178"/>
    <lineage>
        <taxon>Eukaryota</taxon>
        <taxon>Sar</taxon>
        <taxon>Stramenopiles</taxon>
        <taxon>Ochrophyta</taxon>
        <taxon>Bacillariophyta</taxon>
        <taxon>Coscinodiscophyceae</taxon>
        <taxon>Thalassiosirophycidae</taxon>
        <taxon>Stephanodiscales</taxon>
        <taxon>Stephanodiscaceae</taxon>
        <taxon>Stephanodiscus</taxon>
    </lineage>
</organism>
<keyword evidence="5" id="KW-0560">Oxidoreductase</keyword>
<reference evidence="6 7" key="1">
    <citation type="submission" date="2024-10" db="EMBL/GenBank/DDBJ databases">
        <title>Updated reference genomes for cyclostephanoid diatoms.</title>
        <authorList>
            <person name="Roberts W.R."/>
            <person name="Alverson A.J."/>
        </authorList>
    </citation>
    <scope>NUCLEOTIDE SEQUENCE [LARGE SCALE GENOMIC DNA]</scope>
    <source>
        <strain evidence="6 7">AJA276-08</strain>
    </source>
</reference>
<dbReference type="PANTHER" id="PTHR43350">
    <property type="entry name" value="NAD-DEPENDENT ALCOHOL DEHYDROGENASE"/>
    <property type="match status" value="1"/>
</dbReference>
<comment type="cofactor">
    <cofactor evidence="1">
        <name>Zn(2+)</name>
        <dbReference type="ChEBI" id="CHEBI:29105"/>
    </cofactor>
</comment>
<evidence type="ECO:0000256" key="2">
    <source>
        <dbReference type="ARBA" id="ARBA00008072"/>
    </source>
</evidence>
<sequence>MIALSAHTLSNMWLKGMSDKSLEYPLAYGYSLVGRVVACGSNVYDADELMGRLVFTFSPHSSRVVVDRDAIQVVPDGISAEDAVFFPSVETALSLVHDARVRMGENVAVYGQGLIGLLVTSILSMQSLPLTSSADCFGSVTAFDALDARLVVSSSLGASSALKPDLAAAAGPFDCSIEVSGNPRALQSAIDHTSNNGRIVVGSWYGNTDVVLKLGIDFHRSNKEIVASQVSKISPTLAGLWSKTRRFSFTWALVKSLRPSRLIAKRLPLYEAQQAYELLDKGEELVICFKYE</sequence>
<evidence type="ECO:0000256" key="3">
    <source>
        <dbReference type="ARBA" id="ARBA00022723"/>
    </source>
</evidence>
<dbReference type="CDD" id="cd08255">
    <property type="entry name" value="2-desacetyl-2-hydroxyethyl_bacteriochlorophyllide_like"/>
    <property type="match status" value="1"/>
</dbReference>
<evidence type="ECO:0000256" key="4">
    <source>
        <dbReference type="ARBA" id="ARBA00022833"/>
    </source>
</evidence>
<dbReference type="SUPFAM" id="SSF50129">
    <property type="entry name" value="GroES-like"/>
    <property type="match status" value="1"/>
</dbReference>
<comment type="similarity">
    <text evidence="2">Belongs to the zinc-containing alcohol dehydrogenase family.</text>
</comment>
<dbReference type="Gene3D" id="3.90.180.10">
    <property type="entry name" value="Medium-chain alcohol dehydrogenases, catalytic domain"/>
    <property type="match status" value="1"/>
</dbReference>
<proteinExistence type="inferred from homology"/>
<comment type="caution">
    <text evidence="6">The sequence shown here is derived from an EMBL/GenBank/DDBJ whole genome shotgun (WGS) entry which is preliminary data.</text>
</comment>
<keyword evidence="7" id="KW-1185">Reference proteome</keyword>
<accession>A0ABD3MHN6</accession>
<dbReference type="InterPro" id="IPR011032">
    <property type="entry name" value="GroES-like_sf"/>
</dbReference>
<evidence type="ECO:0000256" key="5">
    <source>
        <dbReference type="ARBA" id="ARBA00023002"/>
    </source>
</evidence>
<evidence type="ECO:0000313" key="7">
    <source>
        <dbReference type="Proteomes" id="UP001530315"/>
    </source>
</evidence>